<evidence type="ECO:0000256" key="1">
    <source>
        <dbReference type="SAM" id="MobiDB-lite"/>
    </source>
</evidence>
<organism evidence="2 3">
    <name type="scientific">Streptomyces hintoniae</name>
    <dbReference type="NCBI Taxonomy" id="3075521"/>
    <lineage>
        <taxon>Bacteria</taxon>
        <taxon>Bacillati</taxon>
        <taxon>Actinomycetota</taxon>
        <taxon>Actinomycetes</taxon>
        <taxon>Kitasatosporales</taxon>
        <taxon>Streptomycetaceae</taxon>
        <taxon>Streptomyces</taxon>
    </lineage>
</organism>
<accession>A0ABU2UX29</accession>
<keyword evidence="3" id="KW-1185">Reference proteome</keyword>
<comment type="caution">
    <text evidence="2">The sequence shown here is derived from an EMBL/GenBank/DDBJ whole genome shotgun (WGS) entry which is preliminary data.</text>
</comment>
<protein>
    <submittedName>
        <fullName evidence="2">Uncharacterized protein</fullName>
    </submittedName>
</protein>
<sequence>MPTLVTVHLRKGSVPAEVDLDTLTPKARALAEAIHMSFGHQPLGVLHATGRVKGDNPNFRRIHGSGPEADALALEPDHRFVTHYSLLRADSEVTPERWLEEQARSVPYDCWPIAGAKSSIEPLAEHVPSAEAARTDRCLTHDQARNYIADQGERSTVVSADAWIMLQKAGNAPAPRHWALGGQMPLWAVEELDAYVARDYERWPVSRVAEALGYNGASATGSARKQLSRWGLYPVGRETGRGGENLYAADQVQAAMAVRPGSGRHGAARKDGRFAPADKPVG</sequence>
<name>A0ABU2UX29_9ACTN</name>
<evidence type="ECO:0000313" key="2">
    <source>
        <dbReference type="EMBL" id="MDT0477421.1"/>
    </source>
</evidence>
<proteinExistence type="predicted"/>
<gene>
    <name evidence="2" type="ORF">RM863_35395</name>
</gene>
<evidence type="ECO:0000313" key="3">
    <source>
        <dbReference type="Proteomes" id="UP001180489"/>
    </source>
</evidence>
<feature type="region of interest" description="Disordered" evidence="1">
    <location>
        <begin position="261"/>
        <end position="282"/>
    </location>
</feature>
<dbReference type="EMBL" id="JAVRFF010000061">
    <property type="protein sequence ID" value="MDT0477421.1"/>
    <property type="molecule type" value="Genomic_DNA"/>
</dbReference>
<dbReference type="RefSeq" id="WP_311637628.1">
    <property type="nucleotide sequence ID" value="NZ_JAVRFF010000061.1"/>
</dbReference>
<reference evidence="2" key="1">
    <citation type="submission" date="2024-05" db="EMBL/GenBank/DDBJ databases">
        <title>30 novel species of actinomycetes from the DSMZ collection.</title>
        <authorList>
            <person name="Nouioui I."/>
        </authorList>
    </citation>
    <scope>NUCLEOTIDE SEQUENCE</scope>
    <source>
        <strain evidence="2">DSM 41014</strain>
    </source>
</reference>
<dbReference type="Proteomes" id="UP001180489">
    <property type="component" value="Unassembled WGS sequence"/>
</dbReference>